<gene>
    <name evidence="2" type="ORF">Cgig2_015849</name>
</gene>
<dbReference type="EMBL" id="JAKOGI010001362">
    <property type="protein sequence ID" value="KAJ8426027.1"/>
    <property type="molecule type" value="Genomic_DNA"/>
</dbReference>
<accession>A0A9Q1GV74</accession>
<reference evidence="2" key="1">
    <citation type="submission" date="2022-04" db="EMBL/GenBank/DDBJ databases">
        <title>Carnegiea gigantea Genome sequencing and assembly v2.</title>
        <authorList>
            <person name="Copetti D."/>
            <person name="Sanderson M.J."/>
            <person name="Burquez A."/>
            <person name="Wojciechowski M.F."/>
        </authorList>
    </citation>
    <scope>NUCLEOTIDE SEQUENCE</scope>
    <source>
        <strain evidence="2">SGP5-SGP5p</strain>
        <tissue evidence="2">Aerial part</tissue>
    </source>
</reference>
<evidence type="ECO:0000256" key="1">
    <source>
        <dbReference type="SAM" id="MobiDB-lite"/>
    </source>
</evidence>
<name>A0A9Q1GV74_9CARY</name>
<feature type="region of interest" description="Disordered" evidence="1">
    <location>
        <begin position="58"/>
        <end position="97"/>
    </location>
</feature>
<feature type="compositionally biased region" description="Polar residues" evidence="1">
    <location>
        <begin position="58"/>
        <end position="73"/>
    </location>
</feature>
<protein>
    <submittedName>
        <fullName evidence="2">Uncharacterized protein</fullName>
    </submittedName>
</protein>
<organism evidence="2 3">
    <name type="scientific">Carnegiea gigantea</name>
    <dbReference type="NCBI Taxonomy" id="171969"/>
    <lineage>
        <taxon>Eukaryota</taxon>
        <taxon>Viridiplantae</taxon>
        <taxon>Streptophyta</taxon>
        <taxon>Embryophyta</taxon>
        <taxon>Tracheophyta</taxon>
        <taxon>Spermatophyta</taxon>
        <taxon>Magnoliopsida</taxon>
        <taxon>eudicotyledons</taxon>
        <taxon>Gunneridae</taxon>
        <taxon>Pentapetalae</taxon>
        <taxon>Caryophyllales</taxon>
        <taxon>Cactineae</taxon>
        <taxon>Cactaceae</taxon>
        <taxon>Cactoideae</taxon>
        <taxon>Echinocereeae</taxon>
        <taxon>Carnegiea</taxon>
    </lineage>
</organism>
<keyword evidence="3" id="KW-1185">Reference proteome</keyword>
<evidence type="ECO:0000313" key="3">
    <source>
        <dbReference type="Proteomes" id="UP001153076"/>
    </source>
</evidence>
<evidence type="ECO:0000313" key="2">
    <source>
        <dbReference type="EMBL" id="KAJ8426027.1"/>
    </source>
</evidence>
<dbReference type="AlphaFoldDB" id="A0A9Q1GV74"/>
<comment type="caution">
    <text evidence="2">The sequence shown here is derived from an EMBL/GenBank/DDBJ whole genome shotgun (WGS) entry which is preliminary data.</text>
</comment>
<sequence>MLGHTKEVCKKKNVIITEWRMIHKNPNPTQAQPVSIQNLEEQLTIPTCQQVLQAVDTPSGSVIPKPSTSTAQEQPVDFTPVTKGASPKRLSGSAAPTTPIHHNSFNTLIEDRNMWSGPGPHYPVMPSSHGSMAPRAQKQITYAIYAASIYFIWYARNQFIFKNHRITAQHTANMIKEQVRHRILFLNTLSCKYSTQIDNILR</sequence>
<proteinExistence type="predicted"/>
<dbReference type="Proteomes" id="UP001153076">
    <property type="component" value="Unassembled WGS sequence"/>
</dbReference>